<accession>A0A830HM96</accession>
<evidence type="ECO:0008006" key="4">
    <source>
        <dbReference type="Google" id="ProtNLM"/>
    </source>
</evidence>
<dbReference type="Gene3D" id="1.10.3420.10">
    <property type="entry name" value="putative ntp pyrophosphohydrolase like domain"/>
    <property type="match status" value="1"/>
</dbReference>
<dbReference type="Proteomes" id="UP000660262">
    <property type="component" value="Unassembled WGS sequence"/>
</dbReference>
<name>A0A830HM96_9CHLO</name>
<evidence type="ECO:0000256" key="1">
    <source>
        <dbReference type="SAM" id="MobiDB-lite"/>
    </source>
</evidence>
<dbReference type="AlphaFoldDB" id="A0A830HM96"/>
<evidence type="ECO:0000313" key="2">
    <source>
        <dbReference type="EMBL" id="GHP07992.1"/>
    </source>
</evidence>
<dbReference type="SUPFAM" id="SSF101386">
    <property type="entry name" value="all-alpha NTP pyrophosphatases"/>
    <property type="match status" value="1"/>
</dbReference>
<organism evidence="2 3">
    <name type="scientific">Pycnococcus provasolii</name>
    <dbReference type="NCBI Taxonomy" id="41880"/>
    <lineage>
        <taxon>Eukaryota</taxon>
        <taxon>Viridiplantae</taxon>
        <taxon>Chlorophyta</taxon>
        <taxon>Pseudoscourfieldiophyceae</taxon>
        <taxon>Pseudoscourfieldiales</taxon>
        <taxon>Pycnococcaceae</taxon>
        <taxon>Pycnococcus</taxon>
    </lineage>
</organism>
<sequence length="189" mass="20735">MGRGAEGSGSPLSDKSAPVQDAPGVPALPMPDSLKQTFDFHSQFNVDVLASPAMPAPARSALRVNLLQEELNELKEAIASNDLVEVADALADIQYVLSGTALEFGMGACYKELVDEVHRSNMSKAAKTEQEAQETVEHYRNKDGTEAYYERQPDGTFNIYRRSDMKTLKSVRYSRADIRSIVNRHGGPC</sequence>
<dbReference type="OrthoDB" id="10260862at2759"/>
<gene>
    <name evidence="2" type="ORF">PPROV_000673400</name>
</gene>
<dbReference type="Pfam" id="PF01503">
    <property type="entry name" value="PRA-PH"/>
    <property type="match status" value="1"/>
</dbReference>
<dbReference type="EMBL" id="BNJQ01000019">
    <property type="protein sequence ID" value="GHP07992.1"/>
    <property type="molecule type" value="Genomic_DNA"/>
</dbReference>
<evidence type="ECO:0000313" key="3">
    <source>
        <dbReference type="Proteomes" id="UP000660262"/>
    </source>
</evidence>
<dbReference type="InterPro" id="IPR033653">
    <property type="entry name" value="NTP-PPase_DR2231-like"/>
</dbReference>
<dbReference type="InterPro" id="IPR023292">
    <property type="entry name" value="NTP_PyroPHydrolase-like_dom_sf"/>
</dbReference>
<reference evidence="2" key="1">
    <citation type="submission" date="2020-10" db="EMBL/GenBank/DDBJ databases">
        <title>Unveiling of a novel bifunctional photoreceptor, Dualchrome1, isolated from a cosmopolitan green alga.</title>
        <authorList>
            <person name="Suzuki S."/>
            <person name="Kawachi M."/>
        </authorList>
    </citation>
    <scope>NUCLEOTIDE SEQUENCE</scope>
    <source>
        <strain evidence="2">NIES 2893</strain>
    </source>
</reference>
<proteinExistence type="predicted"/>
<keyword evidence="3" id="KW-1185">Reference proteome</keyword>
<dbReference type="InterPro" id="IPR021130">
    <property type="entry name" value="PRib-ATP_PPHydrolase-like"/>
</dbReference>
<protein>
    <recommendedName>
        <fullName evidence="4">Phosphoribosyl-ATP diphosphatase</fullName>
    </recommendedName>
</protein>
<feature type="region of interest" description="Disordered" evidence="1">
    <location>
        <begin position="1"/>
        <end position="31"/>
    </location>
</feature>
<dbReference type="CDD" id="cd11530">
    <property type="entry name" value="NTP-PPase_DR2231_like"/>
    <property type="match status" value="1"/>
</dbReference>
<comment type="caution">
    <text evidence="2">The sequence shown here is derived from an EMBL/GenBank/DDBJ whole genome shotgun (WGS) entry which is preliminary data.</text>
</comment>